<dbReference type="SUPFAM" id="SSF47384">
    <property type="entry name" value="Homodimeric domain of signal transducing histidine kinase"/>
    <property type="match status" value="1"/>
</dbReference>
<gene>
    <name evidence="16" type="ORF">GSUB_15800</name>
</gene>
<dbReference type="Gene3D" id="2.30.30.40">
    <property type="entry name" value="SH3 Domains"/>
    <property type="match status" value="1"/>
</dbReference>
<feature type="compositionally biased region" description="Basic and acidic residues" evidence="12">
    <location>
        <begin position="144"/>
        <end position="153"/>
    </location>
</feature>
<evidence type="ECO:0000256" key="4">
    <source>
        <dbReference type="ARBA" id="ARBA00022500"/>
    </source>
</evidence>
<dbReference type="InterPro" id="IPR005467">
    <property type="entry name" value="His_kinase_dom"/>
</dbReference>
<dbReference type="InterPro" id="IPR010808">
    <property type="entry name" value="CheA_P2-bd"/>
</dbReference>
<dbReference type="InterPro" id="IPR036641">
    <property type="entry name" value="HPT_dom_sf"/>
</dbReference>
<evidence type="ECO:0000256" key="1">
    <source>
        <dbReference type="ARBA" id="ARBA00000085"/>
    </source>
</evidence>
<dbReference type="InterPro" id="IPR008207">
    <property type="entry name" value="Sig_transdc_His_kin_Hpt_dom"/>
</dbReference>
<dbReference type="Pfam" id="PF07194">
    <property type="entry name" value="P2"/>
    <property type="match status" value="1"/>
</dbReference>
<dbReference type="SUPFAM" id="SSF55052">
    <property type="entry name" value="CheY-binding domain of CheA"/>
    <property type="match status" value="1"/>
</dbReference>
<dbReference type="Gene3D" id="3.30.70.1110">
    <property type="entry name" value="Histidine kinase CheA-like, P2 response regulator-binding domain"/>
    <property type="match status" value="1"/>
</dbReference>
<dbReference type="InterPro" id="IPR035891">
    <property type="entry name" value="CheY-binding_CheA"/>
</dbReference>
<evidence type="ECO:0000313" key="17">
    <source>
        <dbReference type="Proteomes" id="UP000035036"/>
    </source>
</evidence>
<keyword evidence="17" id="KW-1185">Reference proteome</keyword>
<dbReference type="Gene3D" id="1.20.120.160">
    <property type="entry name" value="HPT domain"/>
    <property type="match status" value="1"/>
</dbReference>
<feature type="domain" description="Histidine kinase" evidence="13">
    <location>
        <begin position="325"/>
        <end position="516"/>
    </location>
</feature>
<evidence type="ECO:0000259" key="14">
    <source>
        <dbReference type="PROSITE" id="PS50851"/>
    </source>
</evidence>
<keyword evidence="8" id="KW-0418">Kinase</keyword>
<evidence type="ECO:0000259" key="13">
    <source>
        <dbReference type="PROSITE" id="PS50109"/>
    </source>
</evidence>
<evidence type="ECO:0000256" key="5">
    <source>
        <dbReference type="ARBA" id="ARBA00022553"/>
    </source>
</evidence>
<protein>
    <recommendedName>
        <fullName evidence="3">Chemotaxis protein CheA</fullName>
        <ecNumber evidence="2">2.7.13.3</ecNumber>
    </recommendedName>
</protein>
<feature type="modified residue" description="Phosphohistidine" evidence="11">
    <location>
        <position position="46"/>
    </location>
</feature>
<dbReference type="SMART" id="SM00387">
    <property type="entry name" value="HATPase_c"/>
    <property type="match status" value="1"/>
</dbReference>
<dbReference type="InterPro" id="IPR037052">
    <property type="entry name" value="CheA-like_P2_sf"/>
</dbReference>
<dbReference type="PROSITE" id="PS50109">
    <property type="entry name" value="HIS_KIN"/>
    <property type="match status" value="1"/>
</dbReference>
<keyword evidence="6" id="KW-0808">Transferase</keyword>
<keyword evidence="5 11" id="KW-0597">Phosphoprotein</keyword>
<dbReference type="Pfam" id="PF02895">
    <property type="entry name" value="H-kinase_dim"/>
    <property type="match status" value="1"/>
</dbReference>
<dbReference type="InterPro" id="IPR004358">
    <property type="entry name" value="Sig_transdc_His_kin-like_C"/>
</dbReference>
<dbReference type="Gene3D" id="3.30.565.10">
    <property type="entry name" value="Histidine kinase-like ATPase, C-terminal domain"/>
    <property type="match status" value="1"/>
</dbReference>
<feature type="region of interest" description="Disordered" evidence="12">
    <location>
        <begin position="123"/>
        <end position="180"/>
    </location>
</feature>
<dbReference type="SUPFAM" id="SSF55874">
    <property type="entry name" value="ATPase domain of HSP90 chaperone/DNA topoisomerase II/histidine kinase"/>
    <property type="match status" value="1"/>
</dbReference>
<evidence type="ECO:0000256" key="12">
    <source>
        <dbReference type="SAM" id="MobiDB-lite"/>
    </source>
</evidence>
<feature type="domain" description="HPt" evidence="15">
    <location>
        <begin position="1"/>
        <end position="102"/>
    </location>
</feature>
<comment type="catalytic activity">
    <reaction evidence="1">
        <text>ATP + protein L-histidine = ADP + protein N-phospho-L-histidine.</text>
        <dbReference type="EC" id="2.7.13.3"/>
    </reaction>
</comment>
<dbReference type="STRING" id="483547.GSUB_15800"/>
<dbReference type="SUPFAM" id="SSF47226">
    <property type="entry name" value="Histidine-containing phosphotransfer domain, HPT domain"/>
    <property type="match status" value="1"/>
</dbReference>
<dbReference type="GO" id="GO:0006935">
    <property type="term" value="P:chemotaxis"/>
    <property type="evidence" value="ECO:0007669"/>
    <property type="project" value="UniProtKB-KW"/>
</dbReference>
<sequence length="661" mass="72773">MDMSKYRALFFSEAREHLAGMGRLLVALEHDSRDVQTVEALFREAHSIKGMAASMGYDRTAELAHGLEDMLDRCRAGGEVPPARVDRLLQGLDLLESLINDLDADQPEREIGDFLAELQSAEQTGGNPDEKVYAQQISPPGQKEAGESAEKAQPESGRTGKAVPGSAKETPEPEPEQERSLRKWDVRIELAPETAMPAARLLLLLNRIKSRGRILACSPDEKSLQDGGAHFRVDVRLESGDDDSALRDLLKSHSEIGRLQVAPHKPPVRRAPSRRADQARTVRVRTELLDHFINLAGEMITQRHRLHSAQKSHDWEDLRGGIDGMARLVTDLHHHILKVRMMPLESITGHLPRVVRDLARKSGKQVSFTLSGEEIELDRAILEELADPLVHMVRNAVDHGIEQCGRVRIEARREKDLVVLDVMDDGRGIDPEAVRRKAVQRGLLSTEQVRQLPESDLLLLVCRPGFSTAEAVTDISGRGVGMDVVKTVVEGFGGTLEIFSRPGKGTRIQLKLPLSVAIIQLLLVRCGTQVVGLPITCVQRLLTLPRDQIQSSGKRLAVRLDDGIVPLLSLRKILQLETIPLSGSIPVVVTEMRGRRIGLVVDALAGQREAFVKTLDFPLNQITGVTGASILGDGRILFVIDPRQMLEGRAMAPPQRAGASV</sequence>
<dbReference type="InterPro" id="IPR036890">
    <property type="entry name" value="HATPase_C_sf"/>
</dbReference>
<dbReference type="PROSITE" id="PS50894">
    <property type="entry name" value="HPT"/>
    <property type="match status" value="1"/>
</dbReference>
<dbReference type="CDD" id="cd00088">
    <property type="entry name" value="HPT"/>
    <property type="match status" value="1"/>
</dbReference>
<evidence type="ECO:0000256" key="7">
    <source>
        <dbReference type="ARBA" id="ARBA00022741"/>
    </source>
</evidence>
<proteinExistence type="predicted"/>
<evidence type="ECO:0000256" key="2">
    <source>
        <dbReference type="ARBA" id="ARBA00012438"/>
    </source>
</evidence>
<keyword evidence="4" id="KW-0145">Chemotaxis</keyword>
<evidence type="ECO:0000256" key="6">
    <source>
        <dbReference type="ARBA" id="ARBA00022679"/>
    </source>
</evidence>
<keyword evidence="9" id="KW-0067">ATP-binding</keyword>
<accession>A0A0B5FSU2</accession>
<keyword evidence="10" id="KW-0902">Two-component regulatory system</keyword>
<dbReference type="InterPro" id="IPR036097">
    <property type="entry name" value="HisK_dim/P_sf"/>
</dbReference>
<dbReference type="PROSITE" id="PS50851">
    <property type="entry name" value="CHEW"/>
    <property type="match status" value="1"/>
</dbReference>
<keyword evidence="7" id="KW-0547">Nucleotide-binding</keyword>
<dbReference type="FunFam" id="3.30.565.10:FF:000016">
    <property type="entry name" value="Chemotaxis protein CheA, putative"/>
    <property type="match status" value="1"/>
</dbReference>
<dbReference type="PRINTS" id="PR00344">
    <property type="entry name" value="BCTRLSENSOR"/>
</dbReference>
<dbReference type="InterPro" id="IPR003594">
    <property type="entry name" value="HATPase_dom"/>
</dbReference>
<dbReference type="OrthoDB" id="9803176at2"/>
<evidence type="ECO:0000256" key="8">
    <source>
        <dbReference type="ARBA" id="ARBA00022777"/>
    </source>
</evidence>
<dbReference type="GO" id="GO:0000155">
    <property type="term" value="F:phosphorelay sensor kinase activity"/>
    <property type="evidence" value="ECO:0007669"/>
    <property type="project" value="InterPro"/>
</dbReference>
<dbReference type="HOGENOM" id="CLU_000650_3_6_7"/>
<dbReference type="SUPFAM" id="SSF50341">
    <property type="entry name" value="CheW-like"/>
    <property type="match status" value="1"/>
</dbReference>
<feature type="domain" description="CheW-like" evidence="14">
    <location>
        <begin position="518"/>
        <end position="651"/>
    </location>
</feature>
<dbReference type="SMART" id="SM00073">
    <property type="entry name" value="HPT"/>
    <property type="match status" value="1"/>
</dbReference>
<dbReference type="GO" id="GO:0005737">
    <property type="term" value="C:cytoplasm"/>
    <property type="evidence" value="ECO:0007669"/>
    <property type="project" value="InterPro"/>
</dbReference>
<dbReference type="EMBL" id="CP010311">
    <property type="protein sequence ID" value="AJF07724.1"/>
    <property type="molecule type" value="Genomic_DNA"/>
</dbReference>
<evidence type="ECO:0000256" key="11">
    <source>
        <dbReference type="PROSITE-ProRule" id="PRU00110"/>
    </source>
</evidence>
<dbReference type="SMART" id="SM00260">
    <property type="entry name" value="CheW"/>
    <property type="match status" value="1"/>
</dbReference>
<dbReference type="Pfam" id="PF01627">
    <property type="entry name" value="Hpt"/>
    <property type="match status" value="1"/>
</dbReference>
<dbReference type="InterPro" id="IPR036061">
    <property type="entry name" value="CheW-like_dom_sf"/>
</dbReference>
<evidence type="ECO:0000256" key="3">
    <source>
        <dbReference type="ARBA" id="ARBA00021495"/>
    </source>
</evidence>
<dbReference type="InterPro" id="IPR051315">
    <property type="entry name" value="Bact_Chemotaxis_CheA"/>
</dbReference>
<evidence type="ECO:0000256" key="10">
    <source>
        <dbReference type="ARBA" id="ARBA00023012"/>
    </source>
</evidence>
<name>A0A0B5FSU2_9BACT</name>
<reference evidence="16 17" key="1">
    <citation type="journal article" date="2015" name="Genome Announc.">
        <title>Genomes of Geoalkalibacter ferrihydriticus Z-0531T and Geoalkalibacter subterraneus Red1T, Two Haloalkaliphilic Metal-Reducing Deltaproteobacteria.</title>
        <authorList>
            <person name="Badalamenti J.P."/>
            <person name="Krajmalnik-Brown R."/>
            <person name="Torres C.I."/>
            <person name="Bond D.R."/>
        </authorList>
    </citation>
    <scope>NUCLEOTIDE SEQUENCE [LARGE SCALE GENOMIC DNA]</scope>
    <source>
        <strain evidence="16 17">Red1</strain>
    </source>
</reference>
<evidence type="ECO:0000313" key="16">
    <source>
        <dbReference type="EMBL" id="AJF07724.1"/>
    </source>
</evidence>
<dbReference type="PANTHER" id="PTHR43395">
    <property type="entry name" value="SENSOR HISTIDINE KINASE CHEA"/>
    <property type="match status" value="1"/>
</dbReference>
<dbReference type="PANTHER" id="PTHR43395:SF1">
    <property type="entry name" value="CHEMOTAXIS PROTEIN CHEA"/>
    <property type="match status" value="1"/>
</dbReference>
<dbReference type="Pfam" id="PF01584">
    <property type="entry name" value="CheW"/>
    <property type="match status" value="1"/>
</dbReference>
<evidence type="ECO:0000256" key="9">
    <source>
        <dbReference type="ARBA" id="ARBA00022840"/>
    </source>
</evidence>
<dbReference type="InterPro" id="IPR037006">
    <property type="entry name" value="CheA-like_homodim_sf"/>
</dbReference>
<dbReference type="KEGG" id="gsb:GSUB_15800"/>
<dbReference type="SMART" id="SM01231">
    <property type="entry name" value="H-kinase_dim"/>
    <property type="match status" value="1"/>
</dbReference>
<dbReference type="GO" id="GO:0005524">
    <property type="term" value="F:ATP binding"/>
    <property type="evidence" value="ECO:0007669"/>
    <property type="project" value="UniProtKB-KW"/>
</dbReference>
<dbReference type="InterPro" id="IPR002545">
    <property type="entry name" value="CheW-lke_dom"/>
</dbReference>
<dbReference type="AlphaFoldDB" id="A0A0B5FSU2"/>
<dbReference type="InterPro" id="IPR004105">
    <property type="entry name" value="CheA-like_dim"/>
</dbReference>
<evidence type="ECO:0000259" key="15">
    <source>
        <dbReference type="PROSITE" id="PS50894"/>
    </source>
</evidence>
<dbReference type="EC" id="2.7.13.3" evidence="2"/>
<organism evidence="16 17">
    <name type="scientific">Geoalkalibacter subterraneus</name>
    <dbReference type="NCBI Taxonomy" id="483547"/>
    <lineage>
        <taxon>Bacteria</taxon>
        <taxon>Pseudomonadati</taxon>
        <taxon>Thermodesulfobacteriota</taxon>
        <taxon>Desulfuromonadia</taxon>
        <taxon>Desulfuromonadales</taxon>
        <taxon>Geoalkalibacteraceae</taxon>
        <taxon>Geoalkalibacter</taxon>
    </lineage>
</organism>
<dbReference type="Gene3D" id="1.10.287.560">
    <property type="entry name" value="Histidine kinase CheA-like, homodimeric domain"/>
    <property type="match status" value="1"/>
</dbReference>
<dbReference type="Pfam" id="PF02518">
    <property type="entry name" value="HATPase_c"/>
    <property type="match status" value="1"/>
</dbReference>
<dbReference type="Proteomes" id="UP000035036">
    <property type="component" value="Chromosome"/>
</dbReference>
<dbReference type="RefSeq" id="WP_040201692.1">
    <property type="nucleotide sequence ID" value="NZ_CP010311.1"/>
</dbReference>